<dbReference type="EMBL" id="JAANXD010000087">
    <property type="protein sequence ID" value="MBS1259242.1"/>
    <property type="molecule type" value="Genomic_DNA"/>
</dbReference>
<name>A0A941W4H7_9BACT</name>
<sequence length="44" mass="5254">MKIRDFGIISIYLENEISKITTMDKDDFKDIEEIELFTDFHGNK</sequence>
<accession>A0A941W4H7</accession>
<evidence type="ECO:0000313" key="2">
    <source>
        <dbReference type="Proteomes" id="UP000722750"/>
    </source>
</evidence>
<reference evidence="1" key="1">
    <citation type="journal article" date="2021" name="ISME J.">
        <title>Fine-scale metabolic discontinuity in a stratified prokaryote microbiome of a Red Sea deep halocline.</title>
        <authorList>
            <person name="Michoud G."/>
            <person name="Ngugi D.K."/>
            <person name="Barozzi A."/>
            <person name="Merlino G."/>
            <person name="Calleja M.L."/>
            <person name="Delgado-Huertas A."/>
            <person name="Moran X.A.G."/>
            <person name="Daffonchio D."/>
        </authorList>
    </citation>
    <scope>NUCLEOTIDE SEQUENCE</scope>
    <source>
        <strain evidence="1">SuakinDeep_MAG55_1</strain>
    </source>
</reference>
<proteinExistence type="predicted"/>
<dbReference type="Proteomes" id="UP000722750">
    <property type="component" value="Unassembled WGS sequence"/>
</dbReference>
<organism evidence="1 2">
    <name type="scientific">Candidatus Scalindua arabica</name>
    <dbReference type="NCBI Taxonomy" id="1127984"/>
    <lineage>
        <taxon>Bacteria</taxon>
        <taxon>Pseudomonadati</taxon>
        <taxon>Planctomycetota</taxon>
        <taxon>Candidatus Brocadiia</taxon>
        <taxon>Candidatus Brocadiales</taxon>
        <taxon>Candidatus Scalinduaceae</taxon>
        <taxon>Candidatus Scalindua</taxon>
    </lineage>
</organism>
<evidence type="ECO:0000313" key="1">
    <source>
        <dbReference type="EMBL" id="MBS1259242.1"/>
    </source>
</evidence>
<comment type="caution">
    <text evidence="1">The sequence shown here is derived from an EMBL/GenBank/DDBJ whole genome shotgun (WGS) entry which is preliminary data.</text>
</comment>
<dbReference type="AlphaFoldDB" id="A0A941W4H7"/>
<gene>
    <name evidence="1" type="ORF">MAG551_02309</name>
</gene>
<protein>
    <submittedName>
        <fullName evidence="1">Uncharacterized protein</fullName>
    </submittedName>
</protein>